<keyword evidence="2" id="KW-1185">Reference proteome</keyword>
<dbReference type="Proteomes" id="UP001216510">
    <property type="component" value="Chromosome"/>
</dbReference>
<protein>
    <submittedName>
        <fullName evidence="1">Uncharacterized protein</fullName>
    </submittedName>
</protein>
<name>A0ABY8B7P6_9BURK</name>
<evidence type="ECO:0000313" key="2">
    <source>
        <dbReference type="Proteomes" id="UP001216510"/>
    </source>
</evidence>
<evidence type="ECO:0000313" key="1">
    <source>
        <dbReference type="EMBL" id="WEF31825.1"/>
    </source>
</evidence>
<gene>
    <name evidence="1" type="ORF">PX653_20665</name>
</gene>
<reference evidence="1 2" key="1">
    <citation type="submission" date="2023-02" db="EMBL/GenBank/DDBJ databases">
        <title>Gemone sequence of Telluria chitinolytica ACM 3522T.</title>
        <authorList>
            <person name="Frediansyah A."/>
            <person name="Miess H."/>
            <person name="Gross H."/>
        </authorList>
    </citation>
    <scope>NUCLEOTIDE SEQUENCE [LARGE SCALE GENOMIC DNA]</scope>
    <source>
        <strain evidence="1 2">ACM 3522</strain>
    </source>
</reference>
<dbReference type="RefSeq" id="WP_277414594.1">
    <property type="nucleotide sequence ID" value="NZ_CP119083.1"/>
</dbReference>
<dbReference type="EMBL" id="CP119083">
    <property type="protein sequence ID" value="WEF31825.1"/>
    <property type="molecule type" value="Genomic_DNA"/>
</dbReference>
<proteinExistence type="predicted"/>
<sequence length="214" mass="23617">MSAHQQQQSSSPDISRLEELFGLTIEQVQDVIMAGVHARTNGTPHHPKTYPGYAQWAETVRSLRDVVVPLGWAVTDKNNFPLCVHEERVLSIAVQTGDRETGTTGIPSNRAPKGASTEAAVAVNVKQLSLFEAEDIPILPSATDDARHIMWILLYHVAQNEVRFELSLPSKIVGGKIRSWQERIIFPAIPLGETQINFGDDDGPEFDVSVERKG</sequence>
<organism evidence="1 2">
    <name type="scientific">Pseudoduganella chitinolytica</name>
    <dbReference type="NCBI Taxonomy" id="34070"/>
    <lineage>
        <taxon>Bacteria</taxon>
        <taxon>Pseudomonadati</taxon>
        <taxon>Pseudomonadota</taxon>
        <taxon>Betaproteobacteria</taxon>
        <taxon>Burkholderiales</taxon>
        <taxon>Oxalobacteraceae</taxon>
        <taxon>Telluria group</taxon>
        <taxon>Pseudoduganella</taxon>
    </lineage>
</organism>
<accession>A0ABY8B7P6</accession>